<dbReference type="EMBL" id="OBQF01000001">
    <property type="protein sequence ID" value="SOC37954.1"/>
    <property type="molecule type" value="Genomic_DNA"/>
</dbReference>
<proteinExistence type="inferred from homology"/>
<dbReference type="CDD" id="cd16833">
    <property type="entry name" value="YfiH"/>
    <property type="match status" value="1"/>
</dbReference>
<evidence type="ECO:0000256" key="12">
    <source>
        <dbReference type="ARBA" id="ARBA00049893"/>
    </source>
</evidence>
<name>A0A285U7Q0_9STAP</name>
<comment type="catalytic activity">
    <reaction evidence="1">
        <text>inosine + phosphate = alpha-D-ribose 1-phosphate + hypoxanthine</text>
        <dbReference type="Rhea" id="RHEA:27646"/>
        <dbReference type="ChEBI" id="CHEBI:17368"/>
        <dbReference type="ChEBI" id="CHEBI:17596"/>
        <dbReference type="ChEBI" id="CHEBI:43474"/>
        <dbReference type="ChEBI" id="CHEBI:57720"/>
        <dbReference type="EC" id="2.4.2.1"/>
    </reaction>
    <physiologicalReaction direction="left-to-right" evidence="1">
        <dbReference type="Rhea" id="RHEA:27647"/>
    </physiologicalReaction>
</comment>
<dbReference type="PANTHER" id="PTHR30616">
    <property type="entry name" value="UNCHARACTERIZED PROTEIN YFIH"/>
    <property type="match status" value="1"/>
</dbReference>
<evidence type="ECO:0000256" key="7">
    <source>
        <dbReference type="ARBA" id="ARBA00022723"/>
    </source>
</evidence>
<evidence type="ECO:0000256" key="4">
    <source>
        <dbReference type="ARBA" id="ARBA00003215"/>
    </source>
</evidence>
<gene>
    <name evidence="13" type="ORF">SAMN05878391_0176</name>
</gene>
<dbReference type="PANTHER" id="PTHR30616:SF2">
    <property type="entry name" value="PURINE NUCLEOSIDE PHOSPHORYLASE LACC1"/>
    <property type="match status" value="1"/>
</dbReference>
<evidence type="ECO:0000256" key="10">
    <source>
        <dbReference type="ARBA" id="ARBA00047989"/>
    </source>
</evidence>
<keyword evidence="14" id="KW-1185">Reference proteome</keyword>
<keyword evidence="6" id="KW-0808">Transferase</keyword>
<evidence type="ECO:0000256" key="2">
    <source>
        <dbReference type="ARBA" id="ARBA00001947"/>
    </source>
</evidence>
<keyword evidence="9" id="KW-0862">Zinc</keyword>
<reference evidence="14" key="1">
    <citation type="submission" date="2017-08" db="EMBL/GenBank/DDBJ databases">
        <authorList>
            <person name="Varghese N."/>
            <person name="Submissions S."/>
        </authorList>
    </citation>
    <scope>NUCLEOTIDE SEQUENCE [LARGE SCALE GENOMIC DNA]</scope>
    <source>
        <strain evidence="14">DSM 23173</strain>
    </source>
</reference>
<accession>A0A285U7Q0</accession>
<comment type="catalytic activity">
    <reaction evidence="10">
        <text>adenosine + H2O + H(+) = inosine + NH4(+)</text>
        <dbReference type="Rhea" id="RHEA:24408"/>
        <dbReference type="ChEBI" id="CHEBI:15377"/>
        <dbReference type="ChEBI" id="CHEBI:15378"/>
        <dbReference type="ChEBI" id="CHEBI:16335"/>
        <dbReference type="ChEBI" id="CHEBI:17596"/>
        <dbReference type="ChEBI" id="CHEBI:28938"/>
        <dbReference type="EC" id="3.5.4.4"/>
    </reaction>
    <physiologicalReaction direction="left-to-right" evidence="10">
        <dbReference type="Rhea" id="RHEA:24409"/>
    </physiologicalReaction>
</comment>
<organism evidence="13 14">
    <name type="scientific">Salinicoccus kekensis</name>
    <dbReference type="NCBI Taxonomy" id="714307"/>
    <lineage>
        <taxon>Bacteria</taxon>
        <taxon>Bacillati</taxon>
        <taxon>Bacillota</taxon>
        <taxon>Bacilli</taxon>
        <taxon>Bacillales</taxon>
        <taxon>Staphylococcaceae</taxon>
        <taxon>Salinicoccus</taxon>
    </lineage>
</organism>
<dbReference type="GO" id="GO:0017061">
    <property type="term" value="F:S-methyl-5-thioadenosine phosphorylase activity"/>
    <property type="evidence" value="ECO:0007669"/>
    <property type="project" value="UniProtKB-EC"/>
</dbReference>
<comment type="catalytic activity">
    <reaction evidence="12">
        <text>S-methyl-5'-thioadenosine + phosphate = 5-(methylsulfanyl)-alpha-D-ribose 1-phosphate + adenine</text>
        <dbReference type="Rhea" id="RHEA:11852"/>
        <dbReference type="ChEBI" id="CHEBI:16708"/>
        <dbReference type="ChEBI" id="CHEBI:17509"/>
        <dbReference type="ChEBI" id="CHEBI:43474"/>
        <dbReference type="ChEBI" id="CHEBI:58533"/>
        <dbReference type="EC" id="2.4.2.28"/>
    </reaction>
    <physiologicalReaction direction="left-to-right" evidence="12">
        <dbReference type="Rhea" id="RHEA:11853"/>
    </physiologicalReaction>
</comment>
<dbReference type="GO" id="GO:0016787">
    <property type="term" value="F:hydrolase activity"/>
    <property type="evidence" value="ECO:0007669"/>
    <property type="project" value="UniProtKB-KW"/>
</dbReference>
<keyword evidence="8" id="KW-0378">Hydrolase</keyword>
<comment type="cofactor">
    <cofactor evidence="2">
        <name>Zn(2+)</name>
        <dbReference type="ChEBI" id="CHEBI:29105"/>
    </cofactor>
</comment>
<evidence type="ECO:0000256" key="8">
    <source>
        <dbReference type="ARBA" id="ARBA00022801"/>
    </source>
</evidence>
<dbReference type="Pfam" id="PF02578">
    <property type="entry name" value="Cu-oxidase_4"/>
    <property type="match status" value="1"/>
</dbReference>
<dbReference type="Gene3D" id="3.60.140.10">
    <property type="entry name" value="CNF1/YfiH-like putative cysteine hydrolases"/>
    <property type="match status" value="1"/>
</dbReference>
<evidence type="ECO:0000256" key="9">
    <source>
        <dbReference type="ARBA" id="ARBA00022833"/>
    </source>
</evidence>
<dbReference type="Proteomes" id="UP000219412">
    <property type="component" value="Unassembled WGS sequence"/>
</dbReference>
<dbReference type="GO" id="GO:0005507">
    <property type="term" value="F:copper ion binding"/>
    <property type="evidence" value="ECO:0007669"/>
    <property type="project" value="TreeGrafter"/>
</dbReference>
<dbReference type="InterPro" id="IPR038371">
    <property type="entry name" value="Cu_polyphenol_OxRdtase_sf"/>
</dbReference>
<comment type="similarity">
    <text evidence="5">Belongs to the purine nucleoside phosphorylase YfiH/LACC1 family.</text>
</comment>
<comment type="cofactor">
    <cofactor evidence="3">
        <name>Cu(2+)</name>
        <dbReference type="ChEBI" id="CHEBI:29036"/>
    </cofactor>
</comment>
<keyword evidence="7" id="KW-0479">Metal-binding</keyword>
<comment type="function">
    <text evidence="4">Purine nucleoside enzyme that catalyzes the phosphorolysis of adenosine and inosine nucleosides, yielding D-ribose 1-phosphate and the respective free bases, adenine and hypoxanthine. Also catalyzes the phosphorolysis of S-methyl-5'-thioadenosine into adenine and S-methyl-5-thio-alpha-D-ribose 1-phosphate. Also has adenosine deaminase activity.</text>
</comment>
<evidence type="ECO:0000256" key="1">
    <source>
        <dbReference type="ARBA" id="ARBA00000553"/>
    </source>
</evidence>
<evidence type="ECO:0000313" key="13">
    <source>
        <dbReference type="EMBL" id="SOC37954.1"/>
    </source>
</evidence>
<dbReference type="SUPFAM" id="SSF64438">
    <property type="entry name" value="CNF1/YfiH-like putative cysteine hydrolases"/>
    <property type="match status" value="1"/>
</dbReference>
<dbReference type="AlphaFoldDB" id="A0A285U7Q0"/>
<dbReference type="InterPro" id="IPR003730">
    <property type="entry name" value="Cu_polyphenol_OxRdtase"/>
</dbReference>
<dbReference type="RefSeq" id="WP_097038184.1">
    <property type="nucleotide sequence ID" value="NZ_OBQF01000001.1"/>
</dbReference>
<comment type="catalytic activity">
    <reaction evidence="11">
        <text>adenosine + phosphate = alpha-D-ribose 1-phosphate + adenine</text>
        <dbReference type="Rhea" id="RHEA:27642"/>
        <dbReference type="ChEBI" id="CHEBI:16335"/>
        <dbReference type="ChEBI" id="CHEBI:16708"/>
        <dbReference type="ChEBI" id="CHEBI:43474"/>
        <dbReference type="ChEBI" id="CHEBI:57720"/>
        <dbReference type="EC" id="2.4.2.1"/>
    </reaction>
    <physiologicalReaction direction="left-to-right" evidence="11">
        <dbReference type="Rhea" id="RHEA:27643"/>
    </physiologicalReaction>
</comment>
<evidence type="ECO:0000256" key="3">
    <source>
        <dbReference type="ARBA" id="ARBA00001973"/>
    </source>
</evidence>
<protein>
    <recommendedName>
        <fullName evidence="15">Purine nucleoside phosphorylase</fullName>
    </recommendedName>
</protein>
<evidence type="ECO:0000256" key="6">
    <source>
        <dbReference type="ARBA" id="ARBA00022679"/>
    </source>
</evidence>
<sequence length="261" mass="28900">MNQFSFQPHEHHYGSRAGGRLFGYTKRTGGVSRYPEDSFNMALYIGDEKENVNHHQDMLASEIGIAPDNWVLPVQKHGGNVAEVTAEDRGVNVRELTDALDDVDALYTYDPDVLLTMNYADCVPVYAFSMVNGFTALIHAGWKGTSKEILINTLNEYDGHPSDLVVIIGISINQSCYEVDDRVIDALQDDHLKGAVTETESGFQLDLKTVNKNQAESFGVDPGNIHITPIGTEDTDEFFSFRLEHGKTGRALAFIGRVSND</sequence>
<evidence type="ECO:0000256" key="11">
    <source>
        <dbReference type="ARBA" id="ARBA00048968"/>
    </source>
</evidence>
<evidence type="ECO:0000313" key="14">
    <source>
        <dbReference type="Proteomes" id="UP000219412"/>
    </source>
</evidence>
<dbReference type="OrthoDB" id="4279at2"/>
<dbReference type="InterPro" id="IPR011324">
    <property type="entry name" value="Cytotoxic_necrot_fac-like_cat"/>
</dbReference>
<evidence type="ECO:0000256" key="5">
    <source>
        <dbReference type="ARBA" id="ARBA00007353"/>
    </source>
</evidence>
<evidence type="ECO:0008006" key="15">
    <source>
        <dbReference type="Google" id="ProtNLM"/>
    </source>
</evidence>